<dbReference type="InterPro" id="IPR011008">
    <property type="entry name" value="Dimeric_a/b-barrel"/>
</dbReference>
<evidence type="ECO:0000313" key="2">
    <source>
        <dbReference type="Proteomes" id="UP000197025"/>
    </source>
</evidence>
<dbReference type="Gene3D" id="3.30.70.100">
    <property type="match status" value="1"/>
</dbReference>
<keyword evidence="2" id="KW-1185">Reference proteome</keyword>
<evidence type="ECO:0000313" key="1">
    <source>
        <dbReference type="EMBL" id="SNB64939.1"/>
    </source>
</evidence>
<gene>
    <name evidence="1" type="ORF">SAMN02746019_00008970</name>
</gene>
<dbReference type="OrthoDB" id="161523at2"/>
<dbReference type="EMBL" id="FYEK01000027">
    <property type="protein sequence ID" value="SNB64939.1"/>
    <property type="molecule type" value="Genomic_DNA"/>
</dbReference>
<dbReference type="AlphaFoldDB" id="A0A212QYZ1"/>
<name>A0A212QYZ1_9CHLR</name>
<organism evidence="1 2">
    <name type="scientific">Thermoflexus hugenholtzii JAD2</name>
    <dbReference type="NCBI Taxonomy" id="877466"/>
    <lineage>
        <taxon>Bacteria</taxon>
        <taxon>Bacillati</taxon>
        <taxon>Chloroflexota</taxon>
        <taxon>Thermoflexia</taxon>
        <taxon>Thermoflexales</taxon>
        <taxon>Thermoflexaceae</taxon>
        <taxon>Thermoflexus</taxon>
    </lineage>
</organism>
<proteinExistence type="predicted"/>
<accession>A0A212QYZ1</accession>
<reference evidence="2" key="1">
    <citation type="submission" date="2017-06" db="EMBL/GenBank/DDBJ databases">
        <authorList>
            <person name="Varghese N."/>
            <person name="Submissions S."/>
        </authorList>
    </citation>
    <scope>NUCLEOTIDE SEQUENCE [LARGE SCALE GENOMIC DNA]</scope>
    <source>
        <strain evidence="2">JAD2</strain>
    </source>
</reference>
<dbReference type="InParanoid" id="A0A212QYZ1"/>
<dbReference type="RefSeq" id="WP_088571144.1">
    <property type="nucleotide sequence ID" value="NZ_FYEK01000027.1"/>
</dbReference>
<sequence>MAEMVKLLMAWDIKPGHEQEYFEFIVREFAPGMMRLGMEPTDAWYTMYGEGPQILTGAIAQDMETLQRILASPEWQELKKKLFRHVRNYKEKIVKATGRFQVI</sequence>
<dbReference type="Proteomes" id="UP000197025">
    <property type="component" value="Unassembled WGS sequence"/>
</dbReference>
<dbReference type="SUPFAM" id="SSF54909">
    <property type="entry name" value="Dimeric alpha+beta barrel"/>
    <property type="match status" value="1"/>
</dbReference>
<protein>
    <submittedName>
        <fullName evidence="1">NIPSNAP protein</fullName>
    </submittedName>
</protein>